<dbReference type="OrthoDB" id="372073at2157"/>
<feature type="domain" description="Small ribosomal subunit protein eS4 central region" evidence="8">
    <location>
        <begin position="98"/>
        <end position="169"/>
    </location>
</feature>
<keyword evidence="2" id="KW-0699">rRNA-binding</keyword>
<keyword evidence="5 7" id="KW-0687">Ribonucleoprotein</keyword>
<evidence type="ECO:0000313" key="11">
    <source>
        <dbReference type="Proteomes" id="UP000245829"/>
    </source>
</evidence>
<evidence type="ECO:0000256" key="6">
    <source>
        <dbReference type="ARBA" id="ARBA00035272"/>
    </source>
</evidence>
<feature type="domain" description="Small ribosomal subunit protein eS4 N-terminal" evidence="9">
    <location>
        <begin position="6"/>
        <end position="38"/>
    </location>
</feature>
<evidence type="ECO:0000256" key="5">
    <source>
        <dbReference type="ARBA" id="ARBA00023274"/>
    </source>
</evidence>
<dbReference type="GO" id="GO:0003735">
    <property type="term" value="F:structural constituent of ribosome"/>
    <property type="evidence" value="ECO:0007669"/>
    <property type="project" value="InterPro"/>
</dbReference>
<dbReference type="PROSITE" id="PS50889">
    <property type="entry name" value="S4"/>
    <property type="match status" value="1"/>
</dbReference>
<dbReference type="AlphaFoldDB" id="A0A2S2KNZ6"/>
<dbReference type="InterPro" id="IPR014722">
    <property type="entry name" value="Rib_uL2_dom2"/>
</dbReference>
<dbReference type="EMBL" id="BGKI01000001">
    <property type="protein sequence ID" value="GBH33241.1"/>
    <property type="molecule type" value="Genomic_DNA"/>
</dbReference>
<name>A0A2S2KNZ6_9ARCH</name>
<dbReference type="CDD" id="cd00165">
    <property type="entry name" value="S4"/>
    <property type="match status" value="1"/>
</dbReference>
<evidence type="ECO:0000259" key="8">
    <source>
        <dbReference type="Pfam" id="PF00900"/>
    </source>
</evidence>
<dbReference type="RefSeq" id="WP_109875914.1">
    <property type="nucleotide sequence ID" value="NZ_AP026695.1"/>
</dbReference>
<comment type="caution">
    <text evidence="10">The sequence shown here is derived from an EMBL/GenBank/DDBJ whole genome shotgun (WGS) entry which is preliminary data.</text>
</comment>
<evidence type="ECO:0000256" key="2">
    <source>
        <dbReference type="ARBA" id="ARBA00022730"/>
    </source>
</evidence>
<dbReference type="PANTHER" id="PTHR11581">
    <property type="entry name" value="30S/40S RIBOSOMAL PROTEIN S4"/>
    <property type="match status" value="1"/>
</dbReference>
<keyword evidence="3 7" id="KW-0694">RNA-binding</keyword>
<dbReference type="GO" id="GO:0022627">
    <property type="term" value="C:cytosolic small ribosomal subunit"/>
    <property type="evidence" value="ECO:0007669"/>
    <property type="project" value="TreeGrafter"/>
</dbReference>
<dbReference type="Gene3D" id="2.40.50.740">
    <property type="match status" value="1"/>
</dbReference>
<organism evidence="10 11">
    <name type="scientific">Nitrosopumilus zosterae</name>
    <dbReference type="NCBI Taxonomy" id="718286"/>
    <lineage>
        <taxon>Archaea</taxon>
        <taxon>Nitrososphaerota</taxon>
        <taxon>Nitrososphaeria</taxon>
        <taxon>Nitrosopumilales</taxon>
        <taxon>Nitrosopumilaceae</taxon>
        <taxon>Nitrosopumilus</taxon>
    </lineage>
</organism>
<dbReference type="InterPro" id="IPR013845">
    <property type="entry name" value="Ribosomal_eS4_central_region"/>
</dbReference>
<dbReference type="Gene3D" id="3.10.290.10">
    <property type="entry name" value="RNA-binding S4 domain"/>
    <property type="match status" value="1"/>
</dbReference>
<evidence type="ECO:0000313" key="10">
    <source>
        <dbReference type="EMBL" id="GBH33241.1"/>
    </source>
</evidence>
<dbReference type="Pfam" id="PF08071">
    <property type="entry name" value="RS4NT"/>
    <property type="match status" value="1"/>
</dbReference>
<evidence type="ECO:0000256" key="1">
    <source>
        <dbReference type="ARBA" id="ARBA00007500"/>
    </source>
</evidence>
<dbReference type="InterPro" id="IPR000876">
    <property type="entry name" value="Ribosomal_eS4"/>
</dbReference>
<evidence type="ECO:0000256" key="7">
    <source>
        <dbReference type="HAMAP-Rule" id="MF_00485"/>
    </source>
</evidence>
<dbReference type="GO" id="GO:0019843">
    <property type="term" value="F:rRNA binding"/>
    <property type="evidence" value="ECO:0007669"/>
    <property type="project" value="UniProtKB-KW"/>
</dbReference>
<keyword evidence="11" id="KW-1185">Reference proteome</keyword>
<sequence length="238" mass="26479">MVSISGSKKLKRQMAPQFWGIARKDKRFVINVKPGPHKRNHAVPTAVFLRDMLKIVTSLREAKASIYSGKVKVDGIVRKSLHHAIGLMDVVELENVSDIYRLVPTEEKLLKPIKINESEKSKKLVRVTTKTTIGKGQTQIGFHDGRSIISDSKVNVGDTCLIQIPDVKILEIIKLEVGSHGLVTRGNNTGRIGRIETIEEGTFILPKRVILSLDERKIEIPADIIMSIGKGEPVIQIK</sequence>
<dbReference type="InterPro" id="IPR036986">
    <property type="entry name" value="S4_RNA-bd_sf"/>
</dbReference>
<dbReference type="NCBIfam" id="NF003312">
    <property type="entry name" value="PRK04313.1"/>
    <property type="match status" value="1"/>
</dbReference>
<dbReference type="InterPro" id="IPR013843">
    <property type="entry name" value="Ribosomal_eS4_N"/>
</dbReference>
<proteinExistence type="inferred from homology"/>
<dbReference type="SUPFAM" id="SSF55174">
    <property type="entry name" value="Alpha-L RNA-binding motif"/>
    <property type="match status" value="1"/>
</dbReference>
<comment type="similarity">
    <text evidence="1 7">Belongs to the eukaryotic ribosomal protein eS4 family.</text>
</comment>
<dbReference type="Proteomes" id="UP000245829">
    <property type="component" value="Unassembled WGS sequence"/>
</dbReference>
<dbReference type="GO" id="GO:0006412">
    <property type="term" value="P:translation"/>
    <property type="evidence" value="ECO:0007669"/>
    <property type="project" value="UniProtKB-UniRule"/>
</dbReference>
<dbReference type="GeneID" id="76209358"/>
<dbReference type="PANTHER" id="PTHR11581:SF0">
    <property type="entry name" value="SMALL RIBOSOMAL SUBUNIT PROTEIN ES4"/>
    <property type="match status" value="1"/>
</dbReference>
<reference evidence="10 11" key="1">
    <citation type="submission" date="2018-05" db="EMBL/GenBank/DDBJ databases">
        <title>genome sequencing of Nitrosopumilus sp. NM25.</title>
        <authorList>
            <person name="Mori K."/>
            <person name="Nakagawa T."/>
        </authorList>
    </citation>
    <scope>NUCLEOTIDE SEQUENCE [LARGE SCALE GENOMIC DNA]</scope>
    <source>
        <strain evidence="10 11">NM25</strain>
    </source>
</reference>
<dbReference type="InterPro" id="IPR038237">
    <property type="entry name" value="Ribosomal_eS4_central_sf"/>
</dbReference>
<gene>
    <name evidence="7" type="primary">rps4e</name>
    <name evidence="10" type="ORF">NZNM25_00320</name>
</gene>
<protein>
    <recommendedName>
        <fullName evidence="6 7">Small ribosomal subunit protein eS4</fullName>
    </recommendedName>
</protein>
<keyword evidence="4 7" id="KW-0689">Ribosomal protein</keyword>
<dbReference type="Gene3D" id="2.30.30.30">
    <property type="match status" value="1"/>
</dbReference>
<evidence type="ECO:0000259" key="9">
    <source>
        <dbReference type="Pfam" id="PF08071"/>
    </source>
</evidence>
<dbReference type="HAMAP" id="MF_00485">
    <property type="entry name" value="Ribosomal_eS4"/>
    <property type="match status" value="1"/>
</dbReference>
<accession>A0A2S2KNZ6</accession>
<evidence type="ECO:0000256" key="3">
    <source>
        <dbReference type="ARBA" id="ARBA00022884"/>
    </source>
</evidence>
<dbReference type="Pfam" id="PF00900">
    <property type="entry name" value="Ribosomal_S4e"/>
    <property type="match status" value="1"/>
</dbReference>
<evidence type="ECO:0000256" key="4">
    <source>
        <dbReference type="ARBA" id="ARBA00022980"/>
    </source>
</evidence>